<evidence type="ECO:0000256" key="7">
    <source>
        <dbReference type="ARBA" id="ARBA00022723"/>
    </source>
</evidence>
<evidence type="ECO:0000256" key="3">
    <source>
        <dbReference type="ARBA" id="ARBA00004721"/>
    </source>
</evidence>
<comment type="pathway">
    <text evidence="3">Secondary metabolite biosynthesis; terpenoid biosynthesis.</text>
</comment>
<dbReference type="Pfam" id="PF00067">
    <property type="entry name" value="p450"/>
    <property type="match status" value="1"/>
</dbReference>
<dbReference type="GO" id="GO:0016020">
    <property type="term" value="C:membrane"/>
    <property type="evidence" value="ECO:0007669"/>
    <property type="project" value="UniProtKB-SubCell"/>
</dbReference>
<protein>
    <submittedName>
        <fullName evidence="15">Cytochrome P450</fullName>
    </submittedName>
</protein>
<keyword evidence="6" id="KW-0812">Transmembrane</keyword>
<dbReference type="AlphaFoldDB" id="A0AAD6YAA6"/>
<keyword evidence="9 14" id="KW-0560">Oxidoreductase</keyword>
<reference evidence="15" key="1">
    <citation type="submission" date="2023-03" db="EMBL/GenBank/DDBJ databases">
        <title>Massive genome expansion in bonnet fungi (Mycena s.s.) driven by repeated elements and novel gene families across ecological guilds.</title>
        <authorList>
            <consortium name="Lawrence Berkeley National Laboratory"/>
            <person name="Harder C.B."/>
            <person name="Miyauchi S."/>
            <person name="Viragh M."/>
            <person name="Kuo A."/>
            <person name="Thoen E."/>
            <person name="Andreopoulos B."/>
            <person name="Lu D."/>
            <person name="Skrede I."/>
            <person name="Drula E."/>
            <person name="Henrissat B."/>
            <person name="Morin E."/>
            <person name="Kohler A."/>
            <person name="Barry K."/>
            <person name="LaButti K."/>
            <person name="Morin E."/>
            <person name="Salamov A."/>
            <person name="Lipzen A."/>
            <person name="Mereny Z."/>
            <person name="Hegedus B."/>
            <person name="Baldrian P."/>
            <person name="Stursova M."/>
            <person name="Weitz H."/>
            <person name="Taylor A."/>
            <person name="Grigoriev I.V."/>
            <person name="Nagy L.G."/>
            <person name="Martin F."/>
            <person name="Kauserud H."/>
        </authorList>
    </citation>
    <scope>NUCLEOTIDE SEQUENCE</scope>
    <source>
        <strain evidence="15">9144</strain>
    </source>
</reference>
<evidence type="ECO:0000256" key="5">
    <source>
        <dbReference type="ARBA" id="ARBA00022617"/>
    </source>
</evidence>
<dbReference type="InterPro" id="IPR036396">
    <property type="entry name" value="Cyt_P450_sf"/>
</dbReference>
<proteinExistence type="inferred from homology"/>
<keyword evidence="10 13" id="KW-0408">Iron</keyword>
<evidence type="ECO:0000256" key="13">
    <source>
        <dbReference type="PIRSR" id="PIRSR602403-1"/>
    </source>
</evidence>
<dbReference type="PRINTS" id="PR00465">
    <property type="entry name" value="EP450IV"/>
</dbReference>
<evidence type="ECO:0000256" key="8">
    <source>
        <dbReference type="ARBA" id="ARBA00022989"/>
    </source>
</evidence>
<dbReference type="InterPro" id="IPR002403">
    <property type="entry name" value="Cyt_P450_E_grp-IV"/>
</dbReference>
<gene>
    <name evidence="15" type="ORF">GGX14DRAFT_699910</name>
</gene>
<comment type="caution">
    <text evidence="15">The sequence shown here is derived from an EMBL/GenBank/DDBJ whole genome shotgun (WGS) entry which is preliminary data.</text>
</comment>
<name>A0AAD6YAA6_9AGAR</name>
<dbReference type="GO" id="GO:0020037">
    <property type="term" value="F:heme binding"/>
    <property type="evidence" value="ECO:0007669"/>
    <property type="project" value="InterPro"/>
</dbReference>
<evidence type="ECO:0000256" key="4">
    <source>
        <dbReference type="ARBA" id="ARBA00010617"/>
    </source>
</evidence>
<keyword evidence="5 13" id="KW-0349">Heme</keyword>
<evidence type="ECO:0000256" key="2">
    <source>
        <dbReference type="ARBA" id="ARBA00004370"/>
    </source>
</evidence>
<keyword evidence="11 14" id="KW-0503">Monooxygenase</keyword>
<dbReference type="SUPFAM" id="SSF48264">
    <property type="entry name" value="Cytochrome P450"/>
    <property type="match status" value="1"/>
</dbReference>
<dbReference type="GO" id="GO:0016705">
    <property type="term" value="F:oxidoreductase activity, acting on paired donors, with incorporation or reduction of molecular oxygen"/>
    <property type="evidence" value="ECO:0007669"/>
    <property type="project" value="InterPro"/>
</dbReference>
<dbReference type="InterPro" id="IPR050121">
    <property type="entry name" value="Cytochrome_P450_monoxygenase"/>
</dbReference>
<evidence type="ECO:0000313" key="16">
    <source>
        <dbReference type="Proteomes" id="UP001219525"/>
    </source>
</evidence>
<feature type="binding site" description="axial binding residue" evidence="13">
    <location>
        <position position="461"/>
    </location>
    <ligand>
        <name>heme</name>
        <dbReference type="ChEBI" id="CHEBI:30413"/>
    </ligand>
    <ligandPart>
        <name>Fe</name>
        <dbReference type="ChEBI" id="CHEBI:18248"/>
    </ligandPart>
</feature>
<dbReference type="GO" id="GO:0005506">
    <property type="term" value="F:iron ion binding"/>
    <property type="evidence" value="ECO:0007669"/>
    <property type="project" value="InterPro"/>
</dbReference>
<evidence type="ECO:0000256" key="1">
    <source>
        <dbReference type="ARBA" id="ARBA00001971"/>
    </source>
</evidence>
<evidence type="ECO:0000256" key="6">
    <source>
        <dbReference type="ARBA" id="ARBA00022692"/>
    </source>
</evidence>
<evidence type="ECO:0000256" key="14">
    <source>
        <dbReference type="RuleBase" id="RU000461"/>
    </source>
</evidence>
<keyword evidence="7 13" id="KW-0479">Metal-binding</keyword>
<comment type="similarity">
    <text evidence="4 14">Belongs to the cytochrome P450 family.</text>
</comment>
<dbReference type="PANTHER" id="PTHR24305:SF166">
    <property type="entry name" value="CYTOCHROME P450 12A4, MITOCHONDRIAL-RELATED"/>
    <property type="match status" value="1"/>
</dbReference>
<dbReference type="InterPro" id="IPR017972">
    <property type="entry name" value="Cyt_P450_CS"/>
</dbReference>
<keyword evidence="16" id="KW-1185">Reference proteome</keyword>
<keyword evidence="8" id="KW-1133">Transmembrane helix</keyword>
<dbReference type="PANTHER" id="PTHR24305">
    <property type="entry name" value="CYTOCHROME P450"/>
    <property type="match status" value="1"/>
</dbReference>
<evidence type="ECO:0000256" key="10">
    <source>
        <dbReference type="ARBA" id="ARBA00023004"/>
    </source>
</evidence>
<comment type="cofactor">
    <cofactor evidence="1 13">
        <name>heme</name>
        <dbReference type="ChEBI" id="CHEBI:30413"/>
    </cofactor>
</comment>
<dbReference type="PROSITE" id="PS00086">
    <property type="entry name" value="CYTOCHROME_P450"/>
    <property type="match status" value="1"/>
</dbReference>
<dbReference type="Gene3D" id="1.10.630.10">
    <property type="entry name" value="Cytochrome P450"/>
    <property type="match status" value="1"/>
</dbReference>
<comment type="subcellular location">
    <subcellularLocation>
        <location evidence="2">Membrane</location>
    </subcellularLocation>
</comment>
<evidence type="ECO:0000256" key="11">
    <source>
        <dbReference type="ARBA" id="ARBA00023033"/>
    </source>
</evidence>
<evidence type="ECO:0000313" key="15">
    <source>
        <dbReference type="EMBL" id="KAJ7198990.1"/>
    </source>
</evidence>
<evidence type="ECO:0000256" key="12">
    <source>
        <dbReference type="ARBA" id="ARBA00023136"/>
    </source>
</evidence>
<organism evidence="15 16">
    <name type="scientific">Mycena pura</name>
    <dbReference type="NCBI Taxonomy" id="153505"/>
    <lineage>
        <taxon>Eukaryota</taxon>
        <taxon>Fungi</taxon>
        <taxon>Dikarya</taxon>
        <taxon>Basidiomycota</taxon>
        <taxon>Agaricomycotina</taxon>
        <taxon>Agaricomycetes</taxon>
        <taxon>Agaricomycetidae</taxon>
        <taxon>Agaricales</taxon>
        <taxon>Marasmiineae</taxon>
        <taxon>Mycenaceae</taxon>
        <taxon>Mycena</taxon>
    </lineage>
</organism>
<accession>A0AAD6YAA6</accession>
<dbReference type="GO" id="GO:0004497">
    <property type="term" value="F:monooxygenase activity"/>
    <property type="evidence" value="ECO:0007669"/>
    <property type="project" value="UniProtKB-KW"/>
</dbReference>
<evidence type="ECO:0000256" key="9">
    <source>
        <dbReference type="ARBA" id="ARBA00023002"/>
    </source>
</evidence>
<dbReference type="InterPro" id="IPR001128">
    <property type="entry name" value="Cyt_P450"/>
</dbReference>
<dbReference type="Proteomes" id="UP001219525">
    <property type="component" value="Unassembled WGS sequence"/>
</dbReference>
<sequence length="519" mass="57030">MSYTTAFSALSAAAAALVLLWISRPRRTYGIGNIAGPPSPSWIFGNMLQLLRSPQYGECEFEWRKMYGPIYRIKGCLGQNRLMVSDPIALQYILNSPSFFFSTTLQAMLLWLLGPRSVILRTGDDHRRLRASLNPAFTASAVRRYKPVFVKVARSITEQLNNSGTLPVDMCPLLSDATLKSVSEVVFGCPVEDLGADFIENNTQILHLSSSQSAGQILFDTVAGRLPRWILHQAIHLPTKTFGALRAQLKFADREGWRIVRERTEAAKLGLETEGDLYSVLVNSVGSDGISLSEEDIAGQTSLIMTAGQDTAGNTLTFALIELAKNPQLQDSLRAEIHAALGNDHENIGYDSMPLLNAFIKEVLRVYPAEPLSERVASEDVVLPLSGSIATTAGKQINQILIRKGDILTIAVASYQRMETRWGDDANTFRPGRWLDGTVQRGEAIGPYANLLSFHGGPHSCLGWRFAILEIQVFLCELVGKFSFSLPADHSIEVRVATTLIPTDSQGKKCALLSVKHIL</sequence>
<keyword evidence="12" id="KW-0472">Membrane</keyword>
<dbReference type="EMBL" id="JARJCW010000070">
    <property type="protein sequence ID" value="KAJ7198990.1"/>
    <property type="molecule type" value="Genomic_DNA"/>
</dbReference>
<dbReference type="PRINTS" id="PR00385">
    <property type="entry name" value="P450"/>
</dbReference>